<evidence type="ECO:0000313" key="1">
    <source>
        <dbReference type="EMBL" id="BAC04110.1"/>
    </source>
</evidence>
<organism evidence="1">
    <name type="scientific">Homo sapiens</name>
    <name type="common">Human</name>
    <dbReference type="NCBI Taxonomy" id="9606"/>
    <lineage>
        <taxon>Eukaryota</taxon>
        <taxon>Metazoa</taxon>
        <taxon>Chordata</taxon>
        <taxon>Craniata</taxon>
        <taxon>Vertebrata</taxon>
        <taxon>Euteleostomi</taxon>
        <taxon>Mammalia</taxon>
        <taxon>Eutheria</taxon>
        <taxon>Euarchontoglires</taxon>
        <taxon>Primates</taxon>
        <taxon>Haplorrhini</taxon>
        <taxon>Catarrhini</taxon>
        <taxon>Hominidae</taxon>
        <taxon>Homo</taxon>
    </lineage>
</organism>
<sequence length="222" mass="24320">MSALVFFPPSSPLPIAFFPPSSPLPIAFFPPSSPLPIVFFPSLFSIFLPPPYPHLLLAAASSCRAFLSPHHLLFLFPTVLSPRPLLLSLSSPRAFPTTVLSPVFFPSHRFLPMSSHRLAAASVSRNLLPTFFSPPPIVFFPQPLILRHLLPLPTFSQQRLPAAFFSPRTLFSPLPLPTVFAPDRRLAHPLLALSNCLSPRSAPRVRPAVSLRLVCLCAQAAP</sequence>
<accession>Q8NA20</accession>
<dbReference type="EMBL" id="AK093253">
    <property type="protein sequence ID" value="BAC04110.1"/>
    <property type="molecule type" value="mRNA"/>
</dbReference>
<protein>
    <submittedName>
        <fullName evidence="1">cDNA FLJ35934 fis, clone TESTI2011315</fullName>
    </submittedName>
</protein>
<name>Q8NA20_HUMAN</name>
<proteinExistence type="evidence at transcript level"/>
<reference evidence="1" key="1">
    <citation type="journal article" date="2004" name="Nat. Genet.">
        <title>Complete sequencing and characterization of 21,243 full-length human cDNAs.</title>
        <authorList>
            <person name="Ota T."/>
            <person name="Suzuki Y."/>
            <person name="Nishikawa T."/>
            <person name="Otsuki T."/>
            <person name="Sugiyama T."/>
            <person name="Irie R."/>
            <person name="Wakamatsu A."/>
            <person name="Hayashi K."/>
            <person name="Sato H."/>
            <person name="Nagai K."/>
            <person name="Kimura K."/>
            <person name="Makita H."/>
            <person name="Sekine M."/>
            <person name="Obayashi M."/>
            <person name="Nishi T."/>
            <person name="Shibahara T."/>
            <person name="Tanaka T."/>
            <person name="Ishii S."/>
            <person name="Yamamoto J."/>
            <person name="Saito K."/>
            <person name="Kawai Y."/>
            <person name="Isono Y."/>
            <person name="Nakamura Y."/>
            <person name="Nagahari K."/>
            <person name="Murakami K."/>
            <person name="Yasuda T."/>
            <person name="Iwayanagi T."/>
            <person name="Wagatsuma M."/>
            <person name="Shiratori A."/>
            <person name="Sudo H."/>
            <person name="Hosoiri T."/>
            <person name="Kaku Y."/>
            <person name="Kodaira H."/>
            <person name="Kondo H."/>
            <person name="Sugawara M."/>
            <person name="Takahashi M."/>
            <person name="Kanda K."/>
            <person name="Yokoi T."/>
            <person name="Furuya T."/>
            <person name="Kikkawa E."/>
            <person name="Omura Y."/>
            <person name="Abe K."/>
            <person name="Kamihara K."/>
            <person name="Katsuta N."/>
            <person name="Sato K."/>
            <person name="Tanikawa M."/>
            <person name="Yamazaki M."/>
            <person name="Ninomiya K."/>
            <person name="Ishibashi T."/>
            <person name="Yamashita H."/>
            <person name="Murakawa K."/>
            <person name="Fujimori K."/>
            <person name="Tanai H."/>
            <person name="Kimata M."/>
            <person name="Watanabe M."/>
            <person name="Hiraoka S."/>
            <person name="Chiba Y."/>
            <person name="Ishida S."/>
            <person name="Ono Y."/>
            <person name="Takiguchi S."/>
            <person name="Watanabe S."/>
            <person name="Yosida M."/>
            <person name="Hotuta T."/>
            <person name="Kusano J."/>
            <person name="Kanehori K."/>
            <person name="Takahashi-Fujii A."/>
            <person name="Hara H."/>
            <person name="Tanase T."/>
            <person name="Nomura Y."/>
            <person name="Togiya S."/>
            <person name="Komai F."/>
            <person name="Hara R."/>
            <person name="Takeuchi K."/>
            <person name="Arita M."/>
            <person name="Imose N."/>
            <person name="Musashino K."/>
            <person name="Yuuki H."/>
            <person name="Oshima A."/>
            <person name="Sasaki N."/>
            <person name="Aotsuka S."/>
            <person name="Yoshikawa Y."/>
            <person name="Matsunawa H."/>
            <person name="Ichihara T."/>
            <person name="Shiohata N."/>
            <person name="Sano S."/>
            <person name="Moriya S."/>
            <person name="Momiyama H."/>
            <person name="Satoh N."/>
            <person name="Takami S."/>
            <person name="Terashima Y."/>
            <person name="Suzuki O."/>
            <person name="Nakagawa S."/>
            <person name="Senoh A."/>
            <person name="Mizoguchi H."/>
            <person name="Goto Y."/>
            <person name="Shimizu F."/>
            <person name="Wakebe H."/>
            <person name="Hishigaki H."/>
            <person name="Watanabe T."/>
            <person name="Sugiyama A."/>
            <person name="Takemoto M."/>
            <person name="Kawakami B."/>
            <person name="Yamazaki M."/>
            <person name="Watanabe K."/>
            <person name="Kumagai A."/>
            <person name="Itakura S."/>
            <person name="Fukuzumi Y."/>
            <person name="Fujimori Y."/>
            <person name="Komiyama M."/>
            <person name="Tashiro H."/>
            <person name="Tanigami A."/>
            <person name="Fujiwara T."/>
            <person name="Ono T."/>
            <person name="Yamada K."/>
            <person name="Fujii Y."/>
            <person name="Ozaki K."/>
            <person name="Hirao M."/>
            <person name="Ohmori Y."/>
            <person name="Kawabata A."/>
            <person name="Hikiji T."/>
            <person name="Kobatake N."/>
            <person name="Inagaki H."/>
            <person name="Ikema Y."/>
            <person name="Okamoto S."/>
            <person name="Okitani R."/>
            <person name="Kawakami T."/>
            <person name="Noguchi S."/>
            <person name="Itoh T."/>
            <person name="Shigeta K."/>
            <person name="Senba T."/>
            <person name="Matsumura K."/>
            <person name="Nakajima Y."/>
            <person name="Mizuno T."/>
            <person name="Morinaga M."/>
            <person name="Sasaki M."/>
            <person name="Togashi T."/>
            <person name="Oyama M."/>
            <person name="Hata H."/>
            <person name="Watanabe M."/>
            <person name="Komatsu T."/>
            <person name="Mizushima-Sugano J."/>
            <person name="Satoh T."/>
            <person name="Shirai Y."/>
            <person name="Takahashi Y."/>
            <person name="Nakagawa K."/>
            <person name="Okumura K."/>
            <person name="Nagase T."/>
            <person name="Nomura N."/>
            <person name="Kikuchi H."/>
            <person name="Masuho Y."/>
            <person name="Yamashita R."/>
            <person name="Nakai K."/>
            <person name="Yada T."/>
            <person name="Nakamura Y."/>
            <person name="Ohara O."/>
            <person name="Isogai T."/>
            <person name="Sugano S."/>
        </authorList>
    </citation>
    <scope>NUCLEOTIDE SEQUENCE</scope>
    <source>
        <tissue evidence="1">Testis</tissue>
    </source>
</reference>
<dbReference type="AlphaFoldDB" id="Q8NA20"/>